<evidence type="ECO:0000256" key="1">
    <source>
        <dbReference type="SAM" id="MobiDB-lite"/>
    </source>
</evidence>
<evidence type="ECO:0000256" key="2">
    <source>
        <dbReference type="SAM" id="Phobius"/>
    </source>
</evidence>
<evidence type="ECO:0000259" key="3">
    <source>
        <dbReference type="Pfam" id="PF25898"/>
    </source>
</evidence>
<feature type="domain" description="LolA-like" evidence="3">
    <location>
        <begin position="406"/>
        <end position="604"/>
    </location>
</feature>
<proteinExistence type="predicted"/>
<keyword evidence="2" id="KW-1133">Transmembrane helix</keyword>
<sequence length="812" mass="92257">MAYLDAQAGNHLFKITGSWHLIHSRSTSLELEETGEGFISEEIDSAAKGEFGDDTNTTTPQATTTTASTTTSTASTTTTPAPVYTWYLTFTMSGSGATVQYIPGITKDPAKRGIFGWGYETQEINPKRHHSHKVLGYFGNGSMDKNTTNWHFSEDARLWSKAINKVLAASNFTEEATVTTVRNVNAKDKYAPLQTWRVENLDPDFEPQWKNFSFHDYQEEIMLRSDAFAKSYSYPVDQFTNEWFYTSYDYWIQSLFEFTTTSYGNSNYTTHSGADHFFYGENFESEFVEETTVRGLPAEKWSSALGDGTQINQYFIHPNFTTFSNRSVPLLVEFQQNGTWEGDEIEISTRWDIFYMIDKFERHQMDSIVGEDPFRSSSFFSPKFGDCDKGVTQMEINSTPDSLANKNVDTKLEMVNVQSKNVYASHLRFDVNNNLTRMDYYDFEEKANVRVVEMKSLDAQFTIDMSTGSCKVSKLIESFDWIKNKGPESPADIFGVPTGAFYNQPSDVRQNIFSDAWQDVYETELDFGPGKGINATCVAIYHYPGVWLEQQDNADMFNAETGMLLSYENQCYGNGSIQFQTSANNFGSRNRYFAPDEFDLTPCFSSGSVGDSPIYDIIFSMTEKGLRTICEGPFDALGNMQQIFADAVLTQIQVQTGLEFMSRLQHLECDLFTDFEIENPEIIIKFSLLPQVASYEDGTYKDLSNDQFMERISEPINDGYFEVEIFMNQKDLQFLTIKDSLAISQDGGLTYEPVSNKTRVITRIHHEKGYKPVGVAMMCLFGLLIVPGLIFGATWFRFRQSSGTGYENMNHE</sequence>
<organism evidence="4 5">
    <name type="scientific">Oikopleura dioica</name>
    <name type="common">Tunicate</name>
    <dbReference type="NCBI Taxonomy" id="34765"/>
    <lineage>
        <taxon>Eukaryota</taxon>
        <taxon>Metazoa</taxon>
        <taxon>Chordata</taxon>
        <taxon>Tunicata</taxon>
        <taxon>Appendicularia</taxon>
        <taxon>Copelata</taxon>
        <taxon>Oikopleuridae</taxon>
        <taxon>Oikopleura</taxon>
    </lineage>
</organism>
<evidence type="ECO:0000313" key="5">
    <source>
        <dbReference type="Proteomes" id="UP001158576"/>
    </source>
</evidence>
<gene>
    <name evidence="4" type="ORF">OKIOD_LOCUS2746</name>
</gene>
<feature type="transmembrane region" description="Helical" evidence="2">
    <location>
        <begin position="773"/>
        <end position="796"/>
    </location>
</feature>
<protein>
    <submittedName>
        <fullName evidence="4">Oidioi.mRNA.OKI2018_I69.PAR.g11188.t1.cds</fullName>
    </submittedName>
</protein>
<dbReference type="Pfam" id="PF25898">
    <property type="entry name" value="LolA_2nd_metazoa"/>
    <property type="match status" value="1"/>
</dbReference>
<feature type="region of interest" description="Disordered" evidence="1">
    <location>
        <begin position="46"/>
        <end position="75"/>
    </location>
</feature>
<evidence type="ECO:0000313" key="4">
    <source>
        <dbReference type="EMBL" id="CAG5086360.1"/>
    </source>
</evidence>
<name>A0ABN7S1V2_OIKDI</name>
<feature type="compositionally biased region" description="Low complexity" evidence="1">
    <location>
        <begin position="55"/>
        <end position="75"/>
    </location>
</feature>
<reference evidence="4 5" key="1">
    <citation type="submission" date="2021-04" db="EMBL/GenBank/DDBJ databases">
        <authorList>
            <person name="Bliznina A."/>
        </authorList>
    </citation>
    <scope>NUCLEOTIDE SEQUENCE [LARGE SCALE GENOMIC DNA]</scope>
</reference>
<accession>A0ABN7S1V2</accession>
<keyword evidence="2" id="KW-0812">Transmembrane</keyword>
<dbReference type="Proteomes" id="UP001158576">
    <property type="component" value="Chromosome PAR"/>
</dbReference>
<dbReference type="EMBL" id="OU015568">
    <property type="protein sequence ID" value="CAG5086360.1"/>
    <property type="molecule type" value="Genomic_DNA"/>
</dbReference>
<keyword evidence="5" id="KW-1185">Reference proteome</keyword>
<dbReference type="InterPro" id="IPR058831">
    <property type="entry name" value="LolA-like_dom_2nd"/>
</dbReference>
<keyword evidence="2" id="KW-0472">Membrane</keyword>